<comment type="caution">
    <text evidence="1">The sequence shown here is derived from an EMBL/GenBank/DDBJ whole genome shotgun (WGS) entry which is preliminary data.</text>
</comment>
<organism evidence="1 2">
    <name type="scientific">Aureobasidium melanogenum</name>
    <name type="common">Aureobasidium pullulans var. melanogenum</name>
    <dbReference type="NCBI Taxonomy" id="46634"/>
    <lineage>
        <taxon>Eukaryota</taxon>
        <taxon>Fungi</taxon>
        <taxon>Dikarya</taxon>
        <taxon>Ascomycota</taxon>
        <taxon>Pezizomycotina</taxon>
        <taxon>Dothideomycetes</taxon>
        <taxon>Dothideomycetidae</taxon>
        <taxon>Dothideales</taxon>
        <taxon>Saccotheciaceae</taxon>
        <taxon>Aureobasidium</taxon>
    </lineage>
</organism>
<reference evidence="1" key="2">
    <citation type="submission" date="2021-08" db="EMBL/GenBank/DDBJ databases">
        <authorList>
            <person name="Gostincar C."/>
            <person name="Sun X."/>
            <person name="Song Z."/>
            <person name="Gunde-Cimerman N."/>
        </authorList>
    </citation>
    <scope>NUCLEOTIDE SEQUENCE</scope>
    <source>
        <strain evidence="1">EXF-8016</strain>
    </source>
</reference>
<feature type="non-terminal residue" evidence="1">
    <location>
        <position position="113"/>
    </location>
</feature>
<sequence length="113" mass="13475">MNNRRQRVRVSTYLVLGTYLYTLPQNHIELDIVNNLDESRYGRNQTSSKLRLMASTNPKGTKATYRHVQKNLLVFQKSRVYAIKRHSCFWRRGVSIESCIMHFYSYTRDILRT</sequence>
<name>A0A9P8GTG1_AURME</name>
<proteinExistence type="predicted"/>
<dbReference type="EMBL" id="JAHFYH010000001">
    <property type="protein sequence ID" value="KAH0237886.1"/>
    <property type="molecule type" value="Genomic_DNA"/>
</dbReference>
<dbReference type="AlphaFoldDB" id="A0A9P8GTG1"/>
<gene>
    <name evidence="1" type="ORF">KCV03_g362</name>
</gene>
<evidence type="ECO:0000313" key="2">
    <source>
        <dbReference type="Proteomes" id="UP000767238"/>
    </source>
</evidence>
<protein>
    <submittedName>
        <fullName evidence="1">Uncharacterized protein</fullName>
    </submittedName>
</protein>
<accession>A0A9P8GTG1</accession>
<dbReference type="Proteomes" id="UP000767238">
    <property type="component" value="Unassembled WGS sequence"/>
</dbReference>
<reference evidence="1" key="1">
    <citation type="journal article" date="2021" name="J Fungi (Basel)">
        <title>Virulence traits and population genomics of the black yeast Aureobasidium melanogenum.</title>
        <authorList>
            <person name="Cernosa A."/>
            <person name="Sun X."/>
            <person name="Gostincar C."/>
            <person name="Fang C."/>
            <person name="Gunde-Cimerman N."/>
            <person name="Song Z."/>
        </authorList>
    </citation>
    <scope>NUCLEOTIDE SEQUENCE</scope>
    <source>
        <strain evidence="1">EXF-8016</strain>
    </source>
</reference>
<evidence type="ECO:0000313" key="1">
    <source>
        <dbReference type="EMBL" id="KAH0237886.1"/>
    </source>
</evidence>